<evidence type="ECO:0000313" key="3">
    <source>
        <dbReference type="EMBL" id="QTD45516.1"/>
    </source>
</evidence>
<feature type="compositionally biased region" description="Polar residues" evidence="1">
    <location>
        <begin position="85"/>
        <end position="94"/>
    </location>
</feature>
<dbReference type="Proteomes" id="UP000663903">
    <property type="component" value="Chromosome"/>
</dbReference>
<gene>
    <name evidence="3" type="ORF">J1M35_00880</name>
</gene>
<dbReference type="AlphaFoldDB" id="A0A975CGT0"/>
<organism evidence="3 4">
    <name type="scientific">Ottowia testudinis</name>
    <dbReference type="NCBI Taxonomy" id="2816950"/>
    <lineage>
        <taxon>Bacteria</taxon>
        <taxon>Pseudomonadati</taxon>
        <taxon>Pseudomonadota</taxon>
        <taxon>Betaproteobacteria</taxon>
        <taxon>Burkholderiales</taxon>
        <taxon>Comamonadaceae</taxon>
        <taxon>Ottowia</taxon>
    </lineage>
</organism>
<evidence type="ECO:0000256" key="2">
    <source>
        <dbReference type="SAM" id="SignalP"/>
    </source>
</evidence>
<dbReference type="KEGG" id="otd:J1M35_00880"/>
<dbReference type="RefSeq" id="WP_208009264.1">
    <property type="nucleotide sequence ID" value="NZ_CP071796.1"/>
</dbReference>
<keyword evidence="4" id="KW-1185">Reference proteome</keyword>
<dbReference type="Pfam" id="PF20388">
    <property type="entry name" value="DUF6683"/>
    <property type="match status" value="1"/>
</dbReference>
<name>A0A975CGT0_9BURK</name>
<feature type="region of interest" description="Disordered" evidence="1">
    <location>
        <begin position="59"/>
        <end position="97"/>
    </location>
</feature>
<sequence>MRHFFFSPRPHKLRNAALIVGALTLAPVAQADIDWSSADWGGFSPNSLSYWSHSDSMRSHQIEQSRARSGRGPSAKPAPKKNPESALSTASNVFPTGEFRDGGGLDALARMYPREQFFERKKQYRQIVQGFNQSVQKLYGVPPNNLATGMTVVLAGAYSAYQNKSFPDTWVKPLYQQMEGLLLKDPRLMQRSEADKATDYQVMVGAGMAMMLAQSELEKSPNPAGLKKLRDTGADALRTLFQAAPETVEFSPSGLRVR</sequence>
<evidence type="ECO:0000313" key="4">
    <source>
        <dbReference type="Proteomes" id="UP000663903"/>
    </source>
</evidence>
<evidence type="ECO:0000256" key="1">
    <source>
        <dbReference type="SAM" id="MobiDB-lite"/>
    </source>
</evidence>
<keyword evidence="2" id="KW-0732">Signal</keyword>
<accession>A0A975CGT0</accession>
<feature type="signal peptide" evidence="2">
    <location>
        <begin position="1"/>
        <end position="31"/>
    </location>
</feature>
<dbReference type="EMBL" id="CP071796">
    <property type="protein sequence ID" value="QTD45516.1"/>
    <property type="molecule type" value="Genomic_DNA"/>
</dbReference>
<dbReference type="InterPro" id="IPR046505">
    <property type="entry name" value="DUF6683"/>
</dbReference>
<reference evidence="3" key="1">
    <citation type="submission" date="2021-03" db="EMBL/GenBank/DDBJ databases">
        <title>Ottowia sp. 27C isolated from the cloaca of a Giant Asian pond turtle (Heosemys grandis).</title>
        <authorList>
            <person name="Spergser J."/>
            <person name="Busse H.-J."/>
        </authorList>
    </citation>
    <scope>NUCLEOTIDE SEQUENCE</scope>
    <source>
        <strain evidence="3">27C</strain>
    </source>
</reference>
<feature type="chain" id="PRO_5037330875" evidence="2">
    <location>
        <begin position="32"/>
        <end position="258"/>
    </location>
</feature>
<protein>
    <submittedName>
        <fullName evidence="3">Uncharacterized protein</fullName>
    </submittedName>
</protein>
<proteinExistence type="predicted"/>